<organism evidence="4 5">
    <name type="scientific">Mytilus galloprovincialis</name>
    <name type="common">Mediterranean mussel</name>
    <dbReference type="NCBI Taxonomy" id="29158"/>
    <lineage>
        <taxon>Eukaryota</taxon>
        <taxon>Metazoa</taxon>
        <taxon>Spiralia</taxon>
        <taxon>Lophotrochozoa</taxon>
        <taxon>Mollusca</taxon>
        <taxon>Bivalvia</taxon>
        <taxon>Autobranchia</taxon>
        <taxon>Pteriomorphia</taxon>
        <taxon>Mytilida</taxon>
        <taxon>Mytiloidea</taxon>
        <taxon>Mytilidae</taxon>
        <taxon>Mytilinae</taxon>
        <taxon>Mytilus</taxon>
    </lineage>
</organism>
<dbReference type="AlphaFoldDB" id="A0A8B6E8Y6"/>
<dbReference type="InterPro" id="IPR002110">
    <property type="entry name" value="Ankyrin_rpt"/>
</dbReference>
<dbReference type="PANTHER" id="PTHR24198:SF165">
    <property type="entry name" value="ANKYRIN REPEAT-CONTAINING PROTEIN-RELATED"/>
    <property type="match status" value="1"/>
</dbReference>
<dbReference type="Pfam" id="PF00023">
    <property type="entry name" value="Ank"/>
    <property type="match status" value="2"/>
</dbReference>
<sequence length="667" mass="77096">MHDVDYDQRSALHLAVCECREEAVKYLLNNHFCNKDATDRWNRTALADAEWHSNERGENYDSVKLLLNNYKNGTRKKNKSENFRGKSAAEIIHAAKTGDINTLRRLRKEGVDMDLSNSAGRTALHAAAQNGIEKVVKFLIDECAVSPFVRWVQKRPIDYIPNNGNAVNNGIRTKLGKYMEDLLNAELIPEEKPDKQTQIVRLLNCASRGNIKRMRAFKEADYDMTLCDYDYRTALHIAVSDNQEHIVDFLLGECKLHMDAQTKVDRWNDTPLTIAREPGNEDIYKVFLKHCPQLVDTENDEYRTYELLTAGAKGDIKLLERLYKKNVNMNLRDYDGRTALHLAAAENRSEAVKFLLSEAKVESSIPDRENRRPYDETTNDDIKNLLKNNTENINTVYKEPSNSRETVFKVIDAASIGQLHKLQDRFLYFSMDSCDYLKNTPLHVAAAKAKLKDVQYLLEEKKVSPFVRNSFWKTPMQLVEEKIEYWKTKEAMDKKFEVQKRSSRNTSRQQDFQEVKKVLETAIFESQQETVEADDNFGKHVSDEAKIFMFLNKAYRGDLKAIKRFLVTDKTLLEKCNYDKRTALHLAVAEGHKELVTFIMKKLDDDKINKTDRWGITPEHEALRNGREDMINLFKKTEKQSELTLSSSNIHSLPNNENIINDVPFST</sequence>
<dbReference type="PROSITE" id="PS50088">
    <property type="entry name" value="ANK_REPEAT"/>
    <property type="match status" value="2"/>
</dbReference>
<keyword evidence="2 3" id="KW-0040">ANK repeat</keyword>
<dbReference type="PROSITE" id="PS50297">
    <property type="entry name" value="ANK_REP_REGION"/>
    <property type="match status" value="2"/>
</dbReference>
<dbReference type="SUPFAM" id="SSF48403">
    <property type="entry name" value="Ankyrin repeat"/>
    <property type="match status" value="3"/>
</dbReference>
<dbReference type="SMART" id="SM00248">
    <property type="entry name" value="ANK"/>
    <property type="match status" value="9"/>
</dbReference>
<dbReference type="Proteomes" id="UP000596742">
    <property type="component" value="Unassembled WGS sequence"/>
</dbReference>
<reference evidence="4" key="1">
    <citation type="submission" date="2018-11" db="EMBL/GenBank/DDBJ databases">
        <authorList>
            <person name="Alioto T."/>
            <person name="Alioto T."/>
        </authorList>
    </citation>
    <scope>NUCLEOTIDE SEQUENCE</scope>
</reference>
<dbReference type="Pfam" id="PF12796">
    <property type="entry name" value="Ank_2"/>
    <property type="match status" value="3"/>
</dbReference>
<dbReference type="EC" id="3.1.1.5" evidence="4"/>
<comment type="caution">
    <text evidence="4">The sequence shown here is derived from an EMBL/GenBank/DDBJ whole genome shotgun (WGS) entry which is preliminary data.</text>
</comment>
<name>A0A8B6E8Y6_MYTGA</name>
<evidence type="ECO:0000256" key="3">
    <source>
        <dbReference type="PROSITE-ProRule" id="PRU00023"/>
    </source>
</evidence>
<evidence type="ECO:0000256" key="2">
    <source>
        <dbReference type="ARBA" id="ARBA00023043"/>
    </source>
</evidence>
<keyword evidence="1" id="KW-0677">Repeat</keyword>
<keyword evidence="4" id="KW-0378">Hydrolase</keyword>
<gene>
    <name evidence="4" type="ORF">MGAL_10B000916</name>
</gene>
<evidence type="ECO:0000313" key="4">
    <source>
        <dbReference type="EMBL" id="VDI29995.1"/>
    </source>
</evidence>
<dbReference type="PANTHER" id="PTHR24198">
    <property type="entry name" value="ANKYRIN REPEAT AND PROTEIN KINASE DOMAIN-CONTAINING PROTEIN"/>
    <property type="match status" value="1"/>
</dbReference>
<accession>A0A8B6E8Y6</accession>
<feature type="repeat" description="ANK" evidence="3">
    <location>
        <begin position="119"/>
        <end position="141"/>
    </location>
</feature>
<dbReference type="OrthoDB" id="9995210at2759"/>
<evidence type="ECO:0000256" key="1">
    <source>
        <dbReference type="ARBA" id="ARBA00022737"/>
    </source>
</evidence>
<dbReference type="InterPro" id="IPR036770">
    <property type="entry name" value="Ankyrin_rpt-contain_sf"/>
</dbReference>
<feature type="repeat" description="ANK" evidence="3">
    <location>
        <begin position="335"/>
        <end position="357"/>
    </location>
</feature>
<dbReference type="EMBL" id="UYJE01004641">
    <property type="protein sequence ID" value="VDI29995.1"/>
    <property type="molecule type" value="Genomic_DNA"/>
</dbReference>
<keyword evidence="5" id="KW-1185">Reference proteome</keyword>
<proteinExistence type="predicted"/>
<evidence type="ECO:0000313" key="5">
    <source>
        <dbReference type="Proteomes" id="UP000596742"/>
    </source>
</evidence>
<protein>
    <submittedName>
        <fullName evidence="4">60kDa lysophospholipase</fullName>
        <ecNumber evidence="4">3.1.1.5</ecNumber>
    </submittedName>
</protein>
<dbReference type="GO" id="GO:0004622">
    <property type="term" value="F:phosphatidylcholine lysophospholipase activity"/>
    <property type="evidence" value="ECO:0007669"/>
    <property type="project" value="UniProtKB-EC"/>
</dbReference>
<dbReference type="Gene3D" id="1.25.40.20">
    <property type="entry name" value="Ankyrin repeat-containing domain"/>
    <property type="match status" value="6"/>
</dbReference>
<dbReference type="Pfam" id="PF13637">
    <property type="entry name" value="Ank_4"/>
    <property type="match status" value="1"/>
</dbReference>